<accession>A0ABY4ATC8</accession>
<organism evidence="1 2">
    <name type="scientific">Agromyces soli</name>
    <dbReference type="NCBI Taxonomy" id="659012"/>
    <lineage>
        <taxon>Bacteria</taxon>
        <taxon>Bacillati</taxon>
        <taxon>Actinomycetota</taxon>
        <taxon>Actinomycetes</taxon>
        <taxon>Micrococcales</taxon>
        <taxon>Microbacteriaceae</taxon>
        <taxon>Agromyces</taxon>
    </lineage>
</organism>
<evidence type="ECO:0008006" key="3">
    <source>
        <dbReference type="Google" id="ProtNLM"/>
    </source>
</evidence>
<dbReference type="Proteomes" id="UP000831304">
    <property type="component" value="Chromosome"/>
</dbReference>
<reference evidence="1 2" key="1">
    <citation type="submission" date="2022-03" db="EMBL/GenBank/DDBJ databases">
        <title>Agromyces sp. isolated from the gut of P. brevitarsis seulensis larvae.</title>
        <authorList>
            <person name="Won M."/>
            <person name="Kwon S.-W."/>
        </authorList>
    </citation>
    <scope>NUCLEOTIDE SEQUENCE [LARGE SCALE GENOMIC DNA]</scope>
    <source>
        <strain evidence="1 2">KACC 16215</strain>
    </source>
</reference>
<evidence type="ECO:0000313" key="1">
    <source>
        <dbReference type="EMBL" id="UOE26119.1"/>
    </source>
</evidence>
<sequence length="306" mass="32968">MGMTSHAELPVEIDPGVGFSVRAARGAGVGRGRLQNASLAAPVYGMRIDAATQVTRIDRCRLLLGRLEPPVYLSHRTAAEIWRLQLPVALDDPIHLSVLAPRRAPHAAGIRGHQLRLRPGDVATVDGLPVTTPVRTWLDLGADGASVEELVIAGDRIVHRRSPLAGLGDLVRRTNGWRGRGGARLRAALPLLDPGSDSSPETRVRLAMAARGFPQPVTQHRVLDGAGGFVAVSDLAFPAFLVACEYEGDHHRSDPRQWSSDLARFNRYTAAGWAAFRLSATDLAALGEALDLVEHALRARGWHGPR</sequence>
<protein>
    <recommendedName>
        <fullName evidence="3">DUF559 domain-containing protein</fullName>
    </recommendedName>
</protein>
<dbReference type="EMBL" id="CP094533">
    <property type="protein sequence ID" value="UOE26119.1"/>
    <property type="molecule type" value="Genomic_DNA"/>
</dbReference>
<keyword evidence="2" id="KW-1185">Reference proteome</keyword>
<name>A0ABY4ATC8_9MICO</name>
<evidence type="ECO:0000313" key="2">
    <source>
        <dbReference type="Proteomes" id="UP000831304"/>
    </source>
</evidence>
<gene>
    <name evidence="1" type="ORF">MTP13_17710</name>
</gene>
<dbReference type="RefSeq" id="WP_243568958.1">
    <property type="nucleotide sequence ID" value="NZ_CP094533.1"/>
</dbReference>
<proteinExistence type="predicted"/>